<sequence length="45" mass="4946">MINITTAPKNCKIVLLIKVSGAMASDSKQINITTRQINLNFLKSL</sequence>
<dbReference type="EMBL" id="CP030104">
    <property type="protein sequence ID" value="AWX46296.1"/>
    <property type="molecule type" value="Genomic_DNA"/>
</dbReference>
<evidence type="ECO:0000313" key="2">
    <source>
        <dbReference type="Proteomes" id="UP000248536"/>
    </source>
</evidence>
<gene>
    <name evidence="1" type="ORF">HME9304_03329</name>
</gene>
<accession>A0A2Z4LX53</accession>
<dbReference type="Proteomes" id="UP000248536">
    <property type="component" value="Chromosome"/>
</dbReference>
<reference evidence="1 2" key="1">
    <citation type="submission" date="2018-06" db="EMBL/GenBank/DDBJ databases">
        <title>Spongiibacterium sp. HME9304 Genome sequencing and assembly.</title>
        <authorList>
            <person name="Kang H."/>
            <person name="Kim H."/>
            <person name="Joh K."/>
        </authorList>
    </citation>
    <scope>NUCLEOTIDE SEQUENCE [LARGE SCALE GENOMIC DNA]</scope>
    <source>
        <strain evidence="1 2">HME9304</strain>
    </source>
</reference>
<organism evidence="1 2">
    <name type="scientific">Flagellimonas maritima</name>
    <dbReference type="NCBI Taxonomy" id="1383885"/>
    <lineage>
        <taxon>Bacteria</taxon>
        <taxon>Pseudomonadati</taxon>
        <taxon>Bacteroidota</taxon>
        <taxon>Flavobacteriia</taxon>
        <taxon>Flavobacteriales</taxon>
        <taxon>Flavobacteriaceae</taxon>
        <taxon>Flagellimonas</taxon>
    </lineage>
</organism>
<dbReference type="KEGG" id="spon:HME9304_03329"/>
<dbReference type="AlphaFoldDB" id="A0A2Z4LX53"/>
<name>A0A2Z4LX53_9FLAO</name>
<keyword evidence="2" id="KW-1185">Reference proteome</keyword>
<protein>
    <submittedName>
        <fullName evidence="1">Uncharacterized protein</fullName>
    </submittedName>
</protein>
<evidence type="ECO:0000313" key="1">
    <source>
        <dbReference type="EMBL" id="AWX46296.1"/>
    </source>
</evidence>
<proteinExistence type="predicted"/>